<evidence type="ECO:0000256" key="1">
    <source>
        <dbReference type="ARBA" id="ARBA00022490"/>
    </source>
</evidence>
<evidence type="ECO:0000256" key="4">
    <source>
        <dbReference type="ARBA" id="ARBA00022884"/>
    </source>
</evidence>
<dbReference type="CDD" id="cd12933">
    <property type="entry name" value="eIF3G"/>
    <property type="match status" value="1"/>
</dbReference>
<dbReference type="VEuPathDB" id="FungiDB:GWK60_H04565"/>
<comment type="subunit">
    <text evidence="6">Component of the eukaryotic translation initiation factor 3 (eIF-3) complex.</text>
</comment>
<gene>
    <name evidence="6" type="primary">TIF35</name>
    <name evidence="9" type="ORF">AO440_002090</name>
</gene>
<evidence type="ECO:0000313" key="9">
    <source>
        <dbReference type="EMBL" id="KTA96647.1"/>
    </source>
</evidence>
<evidence type="ECO:0000256" key="7">
    <source>
        <dbReference type="PROSITE-ProRule" id="PRU00176"/>
    </source>
</evidence>
<dbReference type="InterPro" id="IPR024675">
    <property type="entry name" value="eIF3g_N"/>
</dbReference>
<dbReference type="GO" id="GO:0001732">
    <property type="term" value="P:formation of cytoplasmic translation initiation complex"/>
    <property type="evidence" value="ECO:0007669"/>
    <property type="project" value="UniProtKB-UniRule"/>
</dbReference>
<evidence type="ECO:0000256" key="5">
    <source>
        <dbReference type="ARBA" id="ARBA00022917"/>
    </source>
</evidence>
<dbReference type="VEuPathDB" id="FungiDB:CAGL0H04675g"/>
<dbReference type="GO" id="GO:0003723">
    <property type="term" value="F:RNA binding"/>
    <property type="evidence" value="ECO:0007669"/>
    <property type="project" value="UniProtKB-UniRule"/>
</dbReference>
<feature type="compositionally biased region" description="Low complexity" evidence="8">
    <location>
        <begin position="138"/>
        <end position="150"/>
    </location>
</feature>
<dbReference type="GO" id="GO:0006415">
    <property type="term" value="P:translational termination"/>
    <property type="evidence" value="ECO:0007669"/>
    <property type="project" value="EnsemblFungi"/>
</dbReference>
<dbReference type="InterPro" id="IPR012677">
    <property type="entry name" value="Nucleotide-bd_a/b_plait_sf"/>
</dbReference>
<dbReference type="GO" id="GO:0003743">
    <property type="term" value="F:translation initiation factor activity"/>
    <property type="evidence" value="ECO:0007669"/>
    <property type="project" value="UniProtKB-UniRule"/>
</dbReference>
<protein>
    <recommendedName>
        <fullName evidence="6">Eukaryotic translation initiation factor 3 subunit G</fullName>
        <shortName evidence="6">eIF3g</shortName>
    </recommendedName>
    <alternativeName>
        <fullName evidence="6">Eukaryotic translation initiation factor 3 RNA-binding subunit</fullName>
        <shortName evidence="6">eIF-3 RNA-binding subunit</shortName>
    </alternativeName>
    <alternativeName>
        <fullName evidence="6">Translation initiation factor eIF3 p33 subunit homolog</fullName>
        <shortName evidence="6">eIF3 p33 homolog</shortName>
    </alternativeName>
</protein>
<comment type="subcellular location">
    <subcellularLocation>
        <location evidence="6">Cytoplasm</location>
    </subcellularLocation>
</comment>
<evidence type="ECO:0000256" key="3">
    <source>
        <dbReference type="ARBA" id="ARBA00022553"/>
    </source>
</evidence>
<dbReference type="SMART" id="SM00360">
    <property type="entry name" value="RRM"/>
    <property type="match status" value="1"/>
</dbReference>
<dbReference type="OrthoDB" id="639027at2759"/>
<name>A0A0W0EA21_CANGB</name>
<dbReference type="GO" id="GO:0002188">
    <property type="term" value="P:translation reinitiation"/>
    <property type="evidence" value="ECO:0007669"/>
    <property type="project" value="EnsemblFungi"/>
</dbReference>
<evidence type="ECO:0000256" key="6">
    <source>
        <dbReference type="HAMAP-Rule" id="MF_03006"/>
    </source>
</evidence>
<dbReference type="GO" id="GO:0071540">
    <property type="term" value="C:eukaryotic translation initiation factor 3 complex, eIF3e"/>
    <property type="evidence" value="ECO:0007669"/>
    <property type="project" value="EnsemblFungi"/>
</dbReference>
<dbReference type="Pfam" id="PF12353">
    <property type="entry name" value="eIF3g"/>
    <property type="match status" value="1"/>
</dbReference>
<dbReference type="OMA" id="ICQGDHF"/>
<dbReference type="VEuPathDB" id="FungiDB:GW608_H04653"/>
<dbReference type="VEuPathDB" id="FungiDB:GVI51_H04499"/>
<accession>A0A0W0EA21</accession>
<dbReference type="HAMAP" id="MF_03006">
    <property type="entry name" value="eIF3g"/>
    <property type="match status" value="1"/>
</dbReference>
<comment type="similarity">
    <text evidence="6">Belongs to the eIF-3 subunit G family.</text>
</comment>
<keyword evidence="1 6" id="KW-0963">Cytoplasm</keyword>
<dbReference type="GO" id="GO:0043614">
    <property type="term" value="C:multi-eIF complex"/>
    <property type="evidence" value="ECO:0007669"/>
    <property type="project" value="EnsemblFungi"/>
</dbReference>
<evidence type="ECO:0000313" key="10">
    <source>
        <dbReference type="Proteomes" id="UP000054886"/>
    </source>
</evidence>
<reference evidence="9 10" key="1">
    <citation type="submission" date="2015-10" db="EMBL/GenBank/DDBJ databases">
        <title>Draft genomes sequences of Candida glabrata isolates 1A, 1B, 2A, 2B, 3A and 3B.</title>
        <authorList>
            <person name="Haavelsrud O.E."/>
            <person name="Gaustad P."/>
        </authorList>
    </citation>
    <scope>NUCLEOTIDE SEQUENCE [LARGE SCALE GENOMIC DNA]</scope>
    <source>
        <strain evidence="9">910700640</strain>
    </source>
</reference>
<organism evidence="9 10">
    <name type="scientific">Candida glabrata</name>
    <name type="common">Yeast</name>
    <name type="synonym">Torulopsis glabrata</name>
    <dbReference type="NCBI Taxonomy" id="5478"/>
    <lineage>
        <taxon>Eukaryota</taxon>
        <taxon>Fungi</taxon>
        <taxon>Dikarya</taxon>
        <taxon>Ascomycota</taxon>
        <taxon>Saccharomycotina</taxon>
        <taxon>Saccharomycetes</taxon>
        <taxon>Saccharomycetales</taxon>
        <taxon>Saccharomycetaceae</taxon>
        <taxon>Nakaseomyces</taxon>
    </lineage>
</organism>
<dbReference type="GO" id="GO:0071541">
    <property type="term" value="C:eukaryotic translation initiation factor 3 complex, eIF3m"/>
    <property type="evidence" value="ECO:0007669"/>
    <property type="project" value="EnsemblFungi"/>
</dbReference>
<feature type="compositionally biased region" description="Basic and acidic residues" evidence="8">
    <location>
        <begin position="170"/>
        <end position="184"/>
    </location>
</feature>
<proteinExistence type="inferred from homology"/>
<dbReference type="PIRSF" id="PIRSF037949">
    <property type="entry name" value="Transl_init_eIF-3_RNA-bind"/>
    <property type="match status" value="1"/>
</dbReference>
<dbReference type="InterPro" id="IPR034240">
    <property type="entry name" value="eIF3G_RRM"/>
</dbReference>
<dbReference type="Proteomes" id="UP000054886">
    <property type="component" value="Unassembled WGS sequence"/>
</dbReference>
<keyword evidence="2 6" id="KW-0396">Initiation factor</keyword>
<dbReference type="EMBL" id="LLZZ01000170">
    <property type="protein sequence ID" value="KTA96647.1"/>
    <property type="molecule type" value="Genomic_DNA"/>
</dbReference>
<dbReference type="InterPro" id="IPR000504">
    <property type="entry name" value="RRM_dom"/>
</dbReference>
<dbReference type="PROSITE" id="PS50102">
    <property type="entry name" value="RRM"/>
    <property type="match status" value="1"/>
</dbReference>
<dbReference type="CDD" id="cd12408">
    <property type="entry name" value="RRM_eIF3G_like"/>
    <property type="match status" value="1"/>
</dbReference>
<dbReference type="Gene3D" id="3.30.70.330">
    <property type="match status" value="1"/>
</dbReference>
<sequence length="274" mass="30382">MSQAAPEIIENPDGTKSIITYKTENGEKYKIIQKVRDVKITERVHRSVAERRSWAKFGAEKNSPPGPNNSTTQFGETVELLLDRNWRKIIEARTQKLKASASKTITCRLCGNAHYTMNCPFKTILSEISALEDPAAAAAGPGLPEEVPAGKADSGITATGAYVPPSRRAGARDPSSDAYRDARERDDSCTLKILQLNENADENTLRNELLFPFEPIQKVVVVRNKETGRSRGLAFVTFINEDMAEKALHFLDGRGFMNLILRVDWSKPKVPAPQ</sequence>
<dbReference type="InterPro" id="IPR035979">
    <property type="entry name" value="RBD_domain_sf"/>
</dbReference>
<keyword evidence="3" id="KW-0597">Phosphoprotein</keyword>
<dbReference type="FunFam" id="3.30.70.330:FF:000716">
    <property type="entry name" value="Eukaryotic translation initiation factor 3 subunit G"/>
    <property type="match status" value="1"/>
</dbReference>
<dbReference type="VEuPathDB" id="FungiDB:B1J91_H04675g"/>
<dbReference type="Pfam" id="PF00076">
    <property type="entry name" value="RRM_1"/>
    <property type="match status" value="1"/>
</dbReference>
<dbReference type="SUPFAM" id="SSF54928">
    <property type="entry name" value="RNA-binding domain, RBD"/>
    <property type="match status" value="1"/>
</dbReference>
<dbReference type="InterPro" id="IPR017334">
    <property type="entry name" value="eIF3_g"/>
</dbReference>
<dbReference type="GO" id="GO:0033290">
    <property type="term" value="C:eukaryotic 48S preinitiation complex"/>
    <property type="evidence" value="ECO:0007669"/>
    <property type="project" value="UniProtKB-UniRule"/>
</dbReference>
<feature type="region of interest" description="Disordered" evidence="8">
    <location>
        <begin position="138"/>
        <end position="184"/>
    </location>
</feature>
<dbReference type="PhylomeDB" id="A0A0W0EA21"/>
<keyword evidence="5 6" id="KW-0648">Protein biosynthesis</keyword>
<dbReference type="PANTHER" id="PTHR10352">
    <property type="entry name" value="EUKARYOTIC TRANSLATION INITIATION FACTOR 3 SUBUNIT G"/>
    <property type="match status" value="1"/>
</dbReference>
<dbReference type="SMR" id="A0A0W0EA21"/>
<comment type="function">
    <text evidence="6">RNA-binding component of the eukaryotic translation initiation factor 3 (eIF-3) complex, which is involved in protein synthesis of a specialized repertoire of mRNAs and, together with other initiation factors, stimulates binding of mRNA and methionyl-tRNAi to the 40S ribosome. The eIF-3 complex specifically targets and initiates translation of a subset of mRNAs involved in cell proliferation. This subunit can bind 18S rRNA.</text>
</comment>
<dbReference type="GO" id="GO:0016282">
    <property type="term" value="C:eukaryotic 43S preinitiation complex"/>
    <property type="evidence" value="ECO:0007669"/>
    <property type="project" value="UniProtKB-UniRule"/>
</dbReference>
<dbReference type="AlphaFoldDB" id="A0A0W0EA21"/>
<evidence type="ECO:0000256" key="2">
    <source>
        <dbReference type="ARBA" id="ARBA00022540"/>
    </source>
</evidence>
<evidence type="ECO:0000256" key="8">
    <source>
        <dbReference type="SAM" id="MobiDB-lite"/>
    </source>
</evidence>
<comment type="caution">
    <text evidence="9">The sequence shown here is derived from an EMBL/GenBank/DDBJ whole genome shotgun (WGS) entry which is preliminary data.</text>
</comment>
<keyword evidence="4 7" id="KW-0694">RNA-binding</keyword>